<dbReference type="EMBL" id="CYKH01002240">
    <property type="protein sequence ID" value="CUG94350.1"/>
    <property type="molecule type" value="Genomic_DNA"/>
</dbReference>
<accession>A0A0S4JYA7</accession>
<dbReference type="AlphaFoldDB" id="A0A0S4JYA7"/>
<evidence type="ECO:0000313" key="2">
    <source>
        <dbReference type="Proteomes" id="UP000051952"/>
    </source>
</evidence>
<organism evidence="1 2">
    <name type="scientific">Bodo saltans</name>
    <name type="common">Flagellated protozoan</name>
    <dbReference type="NCBI Taxonomy" id="75058"/>
    <lineage>
        <taxon>Eukaryota</taxon>
        <taxon>Discoba</taxon>
        <taxon>Euglenozoa</taxon>
        <taxon>Kinetoplastea</taxon>
        <taxon>Metakinetoplastina</taxon>
        <taxon>Eubodonida</taxon>
        <taxon>Bodonidae</taxon>
        <taxon>Bodo</taxon>
    </lineage>
</organism>
<gene>
    <name evidence="1" type="ORF">BSAL_47745</name>
</gene>
<evidence type="ECO:0000313" key="1">
    <source>
        <dbReference type="EMBL" id="CUG94350.1"/>
    </source>
</evidence>
<name>A0A0S4JYA7_BODSA</name>
<proteinExistence type="predicted"/>
<dbReference type="VEuPathDB" id="TriTrypDB:BSAL_47745"/>
<reference evidence="2" key="1">
    <citation type="submission" date="2015-09" db="EMBL/GenBank/DDBJ databases">
        <authorList>
            <consortium name="Pathogen Informatics"/>
        </authorList>
    </citation>
    <scope>NUCLEOTIDE SEQUENCE [LARGE SCALE GENOMIC DNA]</scope>
    <source>
        <strain evidence="2">Lake Konstanz</strain>
    </source>
</reference>
<protein>
    <submittedName>
        <fullName evidence="1">Uncharacterized protein</fullName>
    </submittedName>
</protein>
<feature type="non-terminal residue" evidence="1">
    <location>
        <position position="1"/>
    </location>
</feature>
<dbReference type="Proteomes" id="UP000051952">
    <property type="component" value="Unassembled WGS sequence"/>
</dbReference>
<keyword evidence="2" id="KW-1185">Reference proteome</keyword>
<sequence length="207" mass="22797">SPNYIVYFVCFQKFSFFKNFHFSLFTIPRPPTPGRAVPTGRGLRHITREKRSDRQDYWCLCHGIHENLLVFSLSLRRKDVRRRKKVTTERQTALGDTKMNLSGGNVCQTALGDTKMNLSGANVCQTALGDTKMNLSGANVCQTALADTKMNLSGTNICQTALGDTKMNLSGGNVCQTALADTKMNLSGGNVCQTALVNKSHADMRKV</sequence>